<dbReference type="PANTHER" id="PTHR30605:SF0">
    <property type="entry name" value="ANHYDRO-N-ACETYLMURAMIC ACID KINASE"/>
    <property type="match status" value="1"/>
</dbReference>
<dbReference type="GO" id="GO:0016301">
    <property type="term" value="F:kinase activity"/>
    <property type="evidence" value="ECO:0007669"/>
    <property type="project" value="UniProtKB-KW"/>
</dbReference>
<comment type="catalytic activity">
    <reaction evidence="1">
        <text>1,6-anhydro-N-acetyl-beta-muramate + ATP + H2O = N-acetyl-D-muramate 6-phosphate + ADP + H(+)</text>
        <dbReference type="Rhea" id="RHEA:24952"/>
        <dbReference type="ChEBI" id="CHEBI:15377"/>
        <dbReference type="ChEBI" id="CHEBI:15378"/>
        <dbReference type="ChEBI" id="CHEBI:30616"/>
        <dbReference type="ChEBI" id="CHEBI:58690"/>
        <dbReference type="ChEBI" id="CHEBI:58722"/>
        <dbReference type="ChEBI" id="CHEBI:456216"/>
        <dbReference type="EC" id="2.7.1.170"/>
    </reaction>
</comment>
<dbReference type="UniPathway" id="UPA00343"/>
<organism evidence="2 3">
    <name type="scientific">Affinibrenneria salicis</name>
    <dbReference type="NCBI Taxonomy" id="2590031"/>
    <lineage>
        <taxon>Bacteria</taxon>
        <taxon>Pseudomonadati</taxon>
        <taxon>Pseudomonadota</taxon>
        <taxon>Gammaproteobacteria</taxon>
        <taxon>Enterobacterales</taxon>
        <taxon>Pectobacteriaceae</taxon>
        <taxon>Affinibrenneria</taxon>
    </lineage>
</organism>
<dbReference type="NCBIfam" id="NF007139">
    <property type="entry name" value="PRK09585.1-3"/>
    <property type="match status" value="1"/>
</dbReference>
<reference evidence="2 3" key="1">
    <citation type="submission" date="2019-09" db="EMBL/GenBank/DDBJ databases">
        <authorList>
            <person name="Li Y."/>
        </authorList>
    </citation>
    <scope>NUCLEOTIDE SEQUENCE [LARGE SCALE GENOMIC DNA]</scope>
    <source>
        <strain evidence="2 3">L3-3HA</strain>
    </source>
</reference>
<dbReference type="InterPro" id="IPR043129">
    <property type="entry name" value="ATPase_NBD"/>
</dbReference>
<name>A0A5J5FV96_9GAMM</name>
<evidence type="ECO:0000313" key="3">
    <source>
        <dbReference type="Proteomes" id="UP000335415"/>
    </source>
</evidence>
<dbReference type="OrthoDB" id="9763949at2"/>
<keyword evidence="1" id="KW-0067">ATP-binding</keyword>
<keyword evidence="1" id="KW-0547">Nucleotide-binding</keyword>
<gene>
    <name evidence="1" type="primary">anmK</name>
    <name evidence="2" type="ORF">FJU30_18105</name>
</gene>
<keyword evidence="1 2" id="KW-0418">Kinase</keyword>
<dbReference type="GO" id="GO:0097175">
    <property type="term" value="P:1,6-anhydro-N-acetyl-beta-muramic acid catabolic process"/>
    <property type="evidence" value="ECO:0007669"/>
    <property type="project" value="UniProtKB-UniRule"/>
</dbReference>
<dbReference type="GO" id="GO:0016773">
    <property type="term" value="F:phosphotransferase activity, alcohol group as acceptor"/>
    <property type="evidence" value="ECO:0007669"/>
    <property type="project" value="UniProtKB-UniRule"/>
</dbReference>
<sequence>MEDELYLGVMSGTSLDGVDIALMNFAGDRPRLMAAAFTPMPQEIRNALSALCSRGETSLAELGELDHRLGHLYARAINELLAAEKLDPADIRGVGCHGQTIWHAPGGAYPFTLQIGDANIIAARTGVTTVADFRRKDMAFGGQGAPLVPAFHQALFADPHRLTVVLNIGGISNISLLIPDQPAQGYDTGPGNLLLDAWIEQQRGERYDRDARWALSGRVNDALLAQLLDDPYFSQPAPKSTGREHFSPQWLQRKLAGFRDLAPEDVQATLAELTASSISRELERYPTDSQPARLLVCGGGAKNPLLMTRLSALLPGWTVAATTEYGLDVDYVEAAAFAWLARRRLNNLPGNIPQVTGASQPVALGAIYPAETQYEKSGSQYAPK</sequence>
<dbReference type="PANTHER" id="PTHR30605">
    <property type="entry name" value="ANHYDRO-N-ACETYLMURAMIC ACID KINASE"/>
    <property type="match status" value="1"/>
</dbReference>
<dbReference type="AlphaFoldDB" id="A0A5J5FV96"/>
<evidence type="ECO:0000313" key="2">
    <source>
        <dbReference type="EMBL" id="KAA8997674.1"/>
    </source>
</evidence>
<comment type="similarity">
    <text evidence="1">Belongs to the anhydro-N-acetylmuramic acid kinase family.</text>
</comment>
<evidence type="ECO:0000256" key="1">
    <source>
        <dbReference type="HAMAP-Rule" id="MF_01270"/>
    </source>
</evidence>
<keyword evidence="1 2" id="KW-0808">Transferase</keyword>
<accession>A0A5J5FV96</accession>
<comment type="function">
    <text evidence="1">Catalyzes the specific phosphorylation of 1,6-anhydro-N-acetylmuramic acid (anhMurNAc) with the simultaneous cleavage of the 1,6-anhydro ring, generating MurNAc-6-P. Is required for the utilization of anhMurNAc either imported from the medium or derived from its own cell wall murein, and thus plays a role in cell wall recycling.</text>
</comment>
<comment type="pathway">
    <text evidence="1">Amino-sugar metabolism; 1,6-anhydro-N-acetylmuramate degradation.</text>
</comment>
<dbReference type="EMBL" id="VYKJ01000010">
    <property type="protein sequence ID" value="KAA8997674.1"/>
    <property type="molecule type" value="Genomic_DNA"/>
</dbReference>
<dbReference type="SUPFAM" id="SSF53067">
    <property type="entry name" value="Actin-like ATPase domain"/>
    <property type="match status" value="1"/>
</dbReference>
<keyword evidence="3" id="KW-1185">Reference proteome</keyword>
<dbReference type="Proteomes" id="UP000335415">
    <property type="component" value="Unassembled WGS sequence"/>
</dbReference>
<feature type="binding site" evidence="1">
    <location>
        <begin position="12"/>
        <end position="19"/>
    </location>
    <ligand>
        <name>ATP</name>
        <dbReference type="ChEBI" id="CHEBI:30616"/>
    </ligand>
</feature>
<dbReference type="HAMAP" id="MF_01270">
    <property type="entry name" value="AnhMurNAc_kinase"/>
    <property type="match status" value="1"/>
</dbReference>
<comment type="caution">
    <text evidence="2">The sequence shown here is derived from an EMBL/GenBank/DDBJ whole genome shotgun (WGS) entry which is preliminary data.</text>
</comment>
<proteinExistence type="inferred from homology"/>
<dbReference type="EC" id="2.7.1.170" evidence="1"/>
<dbReference type="GO" id="GO:0005524">
    <property type="term" value="F:ATP binding"/>
    <property type="evidence" value="ECO:0007669"/>
    <property type="project" value="UniProtKB-UniRule"/>
</dbReference>
<dbReference type="RefSeq" id="WP_150436373.1">
    <property type="nucleotide sequence ID" value="NZ_VYKJ01000010.1"/>
</dbReference>
<dbReference type="InterPro" id="IPR005338">
    <property type="entry name" value="Anhydro_N_Ac-Mur_kinase"/>
</dbReference>
<dbReference type="GO" id="GO:0009254">
    <property type="term" value="P:peptidoglycan turnover"/>
    <property type="evidence" value="ECO:0007669"/>
    <property type="project" value="UniProtKB-UniRule"/>
</dbReference>
<protein>
    <recommendedName>
        <fullName evidence="1">Anhydro-N-acetylmuramic acid kinase</fullName>
        <ecNumber evidence="1">2.7.1.170</ecNumber>
    </recommendedName>
    <alternativeName>
        <fullName evidence="1">AnhMurNAc kinase</fullName>
    </alternativeName>
</protein>
<dbReference type="Gene3D" id="3.30.420.40">
    <property type="match status" value="2"/>
</dbReference>
<dbReference type="GO" id="GO:0006040">
    <property type="term" value="P:amino sugar metabolic process"/>
    <property type="evidence" value="ECO:0007669"/>
    <property type="project" value="InterPro"/>
</dbReference>
<dbReference type="UniPathway" id="UPA00544"/>
<dbReference type="NCBIfam" id="NF007148">
    <property type="entry name" value="PRK09585.3-2"/>
    <property type="match status" value="1"/>
</dbReference>
<comment type="pathway">
    <text evidence="1">Cell wall biogenesis; peptidoglycan recycling.</text>
</comment>
<dbReference type="Pfam" id="PF03702">
    <property type="entry name" value="AnmK"/>
    <property type="match status" value="1"/>
</dbReference>
<dbReference type="CDD" id="cd24050">
    <property type="entry name" value="ASKHA_NBD_ANMK"/>
    <property type="match status" value="1"/>
</dbReference>
<keyword evidence="1" id="KW-0119">Carbohydrate metabolism</keyword>